<reference evidence="3 4" key="2">
    <citation type="journal article" date="2013" name="J. Biotechnol.">
        <title>Complete genome sequence of the kirromycin producer Streptomyces collinus Tu 365 consisting of a linear chromosome and two linear plasmids.</title>
        <authorList>
            <person name="Ruckert C."/>
            <person name="Szczepanowski R."/>
            <person name="Albersmeier A."/>
            <person name="Goesmann A."/>
            <person name="Iftime D."/>
            <person name="Musiol E.M."/>
            <person name="Blin K."/>
            <person name="Wohlleben W."/>
            <person name="Puhler A."/>
            <person name="Kalinowski J."/>
            <person name="Weber T."/>
        </authorList>
    </citation>
    <scope>NUCLEOTIDE SEQUENCE [LARGE SCALE GENOMIC DNA]</scope>
    <source>
        <strain evidence="4">DSM 40733 / Tue 365</strain>
    </source>
</reference>
<reference evidence="4" key="1">
    <citation type="submission" date="2012-10" db="EMBL/GenBank/DDBJ databases">
        <title>The complete genome sequence of Streptomyces collinus Tu 365.</title>
        <authorList>
            <person name="Ruckert C."/>
            <person name="Szczepanowski R."/>
            <person name="Goesmann A."/>
            <person name="Pross E.K."/>
            <person name="Musiol E.M."/>
            <person name="Blin K."/>
            <person name="Wohlleben W."/>
            <person name="Puhler A."/>
            <person name="Weber T."/>
            <person name="Kalinowski J."/>
        </authorList>
    </citation>
    <scope>NUCLEOTIDE SEQUENCE [LARGE SCALE GENOMIC DNA]</scope>
    <source>
        <strain evidence="4">DSM 40733 / Tue 365</strain>
    </source>
</reference>
<dbReference type="Proteomes" id="UP000015423">
    <property type="component" value="Chromosome"/>
</dbReference>
<accession>S5VJW8</accession>
<feature type="compositionally biased region" description="Basic and acidic residues" evidence="1">
    <location>
        <begin position="11"/>
        <end position="22"/>
    </location>
</feature>
<dbReference type="AlphaFoldDB" id="S5VJW8"/>
<keyword evidence="2" id="KW-0812">Transmembrane</keyword>
<keyword evidence="2" id="KW-0472">Membrane</keyword>
<dbReference type="PATRIC" id="fig|1214242.5.peg.4145"/>
<evidence type="ECO:0000313" key="4">
    <source>
        <dbReference type="Proteomes" id="UP000015423"/>
    </source>
</evidence>
<keyword evidence="2" id="KW-1133">Transmembrane helix</keyword>
<protein>
    <submittedName>
        <fullName evidence="3">Uncharacterized protein</fullName>
    </submittedName>
</protein>
<name>S5VJW8_STRC3</name>
<dbReference type="HOGENOM" id="CLU_1814684_0_0_11"/>
<evidence type="ECO:0000313" key="3">
    <source>
        <dbReference type="EMBL" id="AGS70862.1"/>
    </source>
</evidence>
<dbReference type="eggNOG" id="ENOG5031UA6">
    <property type="taxonomic scope" value="Bacteria"/>
</dbReference>
<dbReference type="EMBL" id="CP006259">
    <property type="protein sequence ID" value="AGS70862.1"/>
    <property type="molecule type" value="Genomic_DNA"/>
</dbReference>
<feature type="region of interest" description="Disordered" evidence="1">
    <location>
        <begin position="1"/>
        <end position="73"/>
    </location>
</feature>
<keyword evidence="4" id="KW-1185">Reference proteome</keyword>
<feature type="transmembrane region" description="Helical" evidence="2">
    <location>
        <begin position="105"/>
        <end position="134"/>
    </location>
</feature>
<dbReference type="RefSeq" id="WP_020941320.1">
    <property type="nucleotide sequence ID" value="NC_021985.1"/>
</dbReference>
<evidence type="ECO:0000256" key="1">
    <source>
        <dbReference type="SAM" id="MobiDB-lite"/>
    </source>
</evidence>
<dbReference type="KEGG" id="sci:B446_20250"/>
<gene>
    <name evidence="3" type="ORF">B446_20250</name>
</gene>
<organism evidence="3 4">
    <name type="scientific">Streptomyces collinus (strain DSM 40733 / Tue 365)</name>
    <dbReference type="NCBI Taxonomy" id="1214242"/>
    <lineage>
        <taxon>Bacteria</taxon>
        <taxon>Bacillati</taxon>
        <taxon>Actinomycetota</taxon>
        <taxon>Actinomycetes</taxon>
        <taxon>Kitasatosporales</taxon>
        <taxon>Streptomycetaceae</taxon>
        <taxon>Streptomyces</taxon>
    </lineage>
</organism>
<proteinExistence type="predicted"/>
<sequence>MVTAAQTVLEPAERERARRRYSDAALTTMEPAQRVRAERARHGTVGGRTPTGPARAQRAHPGQGHPDGTGLRLHTRTFHPAVPVPYPSVENLPASLRKAPARDMLFYGGLGALTVAGALEWPIALAIGGATWVVRSRRKDPH</sequence>
<evidence type="ECO:0000256" key="2">
    <source>
        <dbReference type="SAM" id="Phobius"/>
    </source>
</evidence>